<dbReference type="InterPro" id="IPR001810">
    <property type="entry name" value="F-box_dom"/>
</dbReference>
<dbReference type="EMBL" id="JAAAID010001184">
    <property type="protein sequence ID" value="KAG0011231.1"/>
    <property type="molecule type" value="Genomic_DNA"/>
</dbReference>
<reference evidence="4" key="1">
    <citation type="journal article" date="2020" name="Fungal Divers.">
        <title>Resolving the Mortierellaceae phylogeny through synthesis of multi-gene phylogenetics and phylogenomics.</title>
        <authorList>
            <person name="Vandepol N."/>
            <person name="Liber J."/>
            <person name="Desiro A."/>
            <person name="Na H."/>
            <person name="Kennedy M."/>
            <person name="Barry K."/>
            <person name="Grigoriev I.V."/>
            <person name="Miller A.N."/>
            <person name="O'Donnell K."/>
            <person name="Stajich J.E."/>
            <person name="Bonito G."/>
        </authorList>
    </citation>
    <scope>NUCLEOTIDE SEQUENCE</scope>
    <source>
        <strain evidence="4">NRRL 2769</strain>
    </source>
</reference>
<evidence type="ECO:0000256" key="2">
    <source>
        <dbReference type="SAM" id="MobiDB-lite"/>
    </source>
</evidence>
<dbReference type="Pfam" id="PF12937">
    <property type="entry name" value="F-box-like"/>
    <property type="match status" value="1"/>
</dbReference>
<proteinExistence type="predicted"/>
<feature type="region of interest" description="Disordered" evidence="2">
    <location>
        <begin position="213"/>
        <end position="241"/>
    </location>
</feature>
<comment type="caution">
    <text evidence="4">The sequence shown here is derived from an EMBL/GenBank/DDBJ whole genome shotgun (WGS) entry which is preliminary data.</text>
</comment>
<dbReference type="AlphaFoldDB" id="A0A9P6SY67"/>
<dbReference type="SUPFAM" id="SSF52047">
    <property type="entry name" value="RNI-like"/>
    <property type="match status" value="1"/>
</dbReference>
<dbReference type="OrthoDB" id="2369256at2759"/>
<dbReference type="SUPFAM" id="SSF81383">
    <property type="entry name" value="F-box domain"/>
    <property type="match status" value="1"/>
</dbReference>
<dbReference type="Gene3D" id="3.80.10.10">
    <property type="entry name" value="Ribonuclease Inhibitor"/>
    <property type="match status" value="2"/>
</dbReference>
<dbReference type="InterPro" id="IPR032675">
    <property type="entry name" value="LRR_dom_sf"/>
</dbReference>
<accession>A0A9P6SY67</accession>
<sequence>METNVAAAEPPPTQAITPITATAIPEVTSIIASYLTKKDLSSCTLVCRTWCIAYTPLIWKTLNTRIPTPKNASLLPGLLAKNGRYIRSLTITDLPETYTDNPNPSTELVFDCPAVQNIVHLTINTEREKKQAMKNIIYHSRHTLRFLRLNFKMDKSKKPAGWRGEPWLGFPDMVPYLHSIFLDNWNMTRQELIALLKACPNLKVLSFSSTFLDQEPPPTSTTAKDQESLSDDSDGSLDRPETKDTFQHFGIRNFRMCSKLYHVLDLMPNIEILEFYRFDRSIEGQELERFCQTIKEHCKRLNQIWAFGFECSMLPPVLESLSQLVAYRGCSDIETELSILDHANSLEEANLSDYTERNFLPLKFMESCPRLRSFITGHSSTTMNEVQGSLRRGWACQNLQELRLFIFKLSPALIEAIMQDLGAERETDSRTRTRRSAVWIASQLEQRQQMQAAMNALTREQRDFQDEFSRFLRGFRKLTRLNFGTGWYSISRSKVVSSSTVSATADPSALGVVKV</sequence>
<evidence type="ECO:0000259" key="3">
    <source>
        <dbReference type="Pfam" id="PF12937"/>
    </source>
</evidence>
<evidence type="ECO:0000313" key="5">
    <source>
        <dbReference type="Proteomes" id="UP000703661"/>
    </source>
</evidence>
<organism evidence="4 5">
    <name type="scientific">Entomortierella chlamydospora</name>
    <dbReference type="NCBI Taxonomy" id="101097"/>
    <lineage>
        <taxon>Eukaryota</taxon>
        <taxon>Fungi</taxon>
        <taxon>Fungi incertae sedis</taxon>
        <taxon>Mucoromycota</taxon>
        <taxon>Mortierellomycotina</taxon>
        <taxon>Mortierellomycetes</taxon>
        <taxon>Mortierellales</taxon>
        <taxon>Mortierellaceae</taxon>
        <taxon>Entomortierella</taxon>
    </lineage>
</organism>
<evidence type="ECO:0000313" key="4">
    <source>
        <dbReference type="EMBL" id="KAG0011231.1"/>
    </source>
</evidence>
<protein>
    <recommendedName>
        <fullName evidence="3">F-box domain-containing protein</fullName>
    </recommendedName>
</protein>
<feature type="domain" description="F-box" evidence="3">
    <location>
        <begin position="25"/>
        <end position="63"/>
    </location>
</feature>
<gene>
    <name evidence="4" type="ORF">BGZ80_000836</name>
</gene>
<keyword evidence="1" id="KW-0175">Coiled coil</keyword>
<name>A0A9P6SY67_9FUNG</name>
<dbReference type="Proteomes" id="UP000703661">
    <property type="component" value="Unassembled WGS sequence"/>
</dbReference>
<dbReference type="InterPro" id="IPR036047">
    <property type="entry name" value="F-box-like_dom_sf"/>
</dbReference>
<keyword evidence="5" id="KW-1185">Reference proteome</keyword>
<evidence type="ECO:0000256" key="1">
    <source>
        <dbReference type="SAM" id="Coils"/>
    </source>
</evidence>
<feature type="coiled-coil region" evidence="1">
    <location>
        <begin position="440"/>
        <end position="467"/>
    </location>
</feature>